<evidence type="ECO:0000313" key="3">
    <source>
        <dbReference type="Proteomes" id="UP000189777"/>
    </source>
</evidence>
<evidence type="ECO:0000313" key="2">
    <source>
        <dbReference type="EMBL" id="SKC70956.1"/>
    </source>
</evidence>
<organism evidence="2 3">
    <name type="scientific">Krasilnikoviella flava</name>
    <dbReference type="NCBI Taxonomy" id="526729"/>
    <lineage>
        <taxon>Bacteria</taxon>
        <taxon>Bacillati</taxon>
        <taxon>Actinomycetota</taxon>
        <taxon>Actinomycetes</taxon>
        <taxon>Micrococcales</taxon>
        <taxon>Promicromonosporaceae</taxon>
        <taxon>Krasilnikoviella</taxon>
    </lineage>
</organism>
<feature type="transmembrane region" description="Helical" evidence="1">
    <location>
        <begin position="21"/>
        <end position="43"/>
    </location>
</feature>
<sequence length="53" mass="5915">MYAWIFRHLPGNTFWRVVQSLVLVAAVVTALFLWVFPVIAPYLELLGGDPAVG</sequence>
<dbReference type="Proteomes" id="UP000189777">
    <property type="component" value="Unassembled WGS sequence"/>
</dbReference>
<keyword evidence="1" id="KW-0472">Membrane</keyword>
<dbReference type="STRING" id="526729.SAMN04324258_2855"/>
<gene>
    <name evidence="2" type="ORF">SAMN04324258_2855</name>
</gene>
<accession>A0A1T5L4H0</accession>
<keyword evidence="3" id="KW-1185">Reference proteome</keyword>
<dbReference type="RefSeq" id="WP_176168878.1">
    <property type="nucleotide sequence ID" value="NZ_FUZQ01000005.1"/>
</dbReference>
<protein>
    <submittedName>
        <fullName evidence="2">Uncharacterized protein</fullName>
    </submittedName>
</protein>
<keyword evidence="1" id="KW-0812">Transmembrane</keyword>
<dbReference type="AlphaFoldDB" id="A0A1T5L4H0"/>
<proteinExistence type="predicted"/>
<evidence type="ECO:0000256" key="1">
    <source>
        <dbReference type="SAM" id="Phobius"/>
    </source>
</evidence>
<reference evidence="2 3" key="1">
    <citation type="submission" date="2017-02" db="EMBL/GenBank/DDBJ databases">
        <authorList>
            <person name="Peterson S.W."/>
        </authorList>
    </citation>
    <scope>NUCLEOTIDE SEQUENCE [LARGE SCALE GENOMIC DNA]</scope>
    <source>
        <strain evidence="2 3">DSM 21481</strain>
    </source>
</reference>
<dbReference type="EMBL" id="FUZQ01000005">
    <property type="protein sequence ID" value="SKC70956.1"/>
    <property type="molecule type" value="Genomic_DNA"/>
</dbReference>
<name>A0A1T5L4H0_9MICO</name>
<keyword evidence="1" id="KW-1133">Transmembrane helix</keyword>